<name>A0A5N6VIG6_9EURO</name>
<reference evidence="3" key="1">
    <citation type="submission" date="2019-04" db="EMBL/GenBank/DDBJ databases">
        <title>Friends and foes A comparative genomics studyof 23 Aspergillus species from section Flavi.</title>
        <authorList>
            <consortium name="DOE Joint Genome Institute"/>
            <person name="Kjaerbolling I."/>
            <person name="Vesth T."/>
            <person name="Frisvad J.C."/>
            <person name="Nybo J.L."/>
            <person name="Theobald S."/>
            <person name="Kildgaard S."/>
            <person name="Isbrandt T."/>
            <person name="Kuo A."/>
            <person name="Sato A."/>
            <person name="Lyhne E.K."/>
            <person name="Kogle M.E."/>
            <person name="Wiebenga A."/>
            <person name="Kun R.S."/>
            <person name="Lubbers R.J."/>
            <person name="Makela M.R."/>
            <person name="Barry K."/>
            <person name="Chovatia M."/>
            <person name="Clum A."/>
            <person name="Daum C."/>
            <person name="Haridas S."/>
            <person name="He G."/>
            <person name="LaButti K."/>
            <person name="Lipzen A."/>
            <person name="Mondo S."/>
            <person name="Riley R."/>
            <person name="Salamov A."/>
            <person name="Simmons B.A."/>
            <person name="Magnuson J.K."/>
            <person name="Henrissat B."/>
            <person name="Mortensen U.H."/>
            <person name="Larsen T.O."/>
            <person name="Devries R.P."/>
            <person name="Grigoriev I.V."/>
            <person name="Machida M."/>
            <person name="Baker S.E."/>
            <person name="Andersen M.R."/>
        </authorList>
    </citation>
    <scope>NUCLEOTIDE SEQUENCE [LARGE SCALE GENOMIC DNA]</scope>
    <source>
        <strain evidence="3">CBS 130015</strain>
    </source>
</reference>
<dbReference type="Proteomes" id="UP000325433">
    <property type="component" value="Unassembled WGS sequence"/>
</dbReference>
<evidence type="ECO:0000256" key="1">
    <source>
        <dbReference type="SAM" id="MobiDB-lite"/>
    </source>
</evidence>
<proteinExistence type="predicted"/>
<feature type="compositionally biased region" description="Low complexity" evidence="1">
    <location>
        <begin position="17"/>
        <end position="30"/>
    </location>
</feature>
<sequence>MVTAHGQPPNSTNVPGAQQQAPTTIVQQQPGVAAPHGHPVNFVNAMGAPQGPGTMAPMQTGAAVSYGHPVNPIHAMAYQPAFGTMAPPQTGIPVQYQALMQFRPSQGPPLSLEQTFSILARLKKEMLKAHRSLKQENEQLRQGNEQLRQKNEKLGKEIQKI</sequence>
<feature type="compositionally biased region" description="Basic and acidic residues" evidence="1">
    <location>
        <begin position="147"/>
        <end position="161"/>
    </location>
</feature>
<dbReference type="AlphaFoldDB" id="A0A5N6VIG6"/>
<accession>A0A5N6VIG6</accession>
<gene>
    <name evidence="2" type="ORF">BDV41DRAFT_581586</name>
</gene>
<dbReference type="EMBL" id="ML738387">
    <property type="protein sequence ID" value="KAE8308304.1"/>
    <property type="molecule type" value="Genomic_DNA"/>
</dbReference>
<feature type="region of interest" description="Disordered" evidence="1">
    <location>
        <begin position="134"/>
        <end position="161"/>
    </location>
</feature>
<keyword evidence="3" id="KW-1185">Reference proteome</keyword>
<organism evidence="2 3">
    <name type="scientific">Aspergillus transmontanensis</name>
    <dbReference type="NCBI Taxonomy" id="1034304"/>
    <lineage>
        <taxon>Eukaryota</taxon>
        <taxon>Fungi</taxon>
        <taxon>Dikarya</taxon>
        <taxon>Ascomycota</taxon>
        <taxon>Pezizomycotina</taxon>
        <taxon>Eurotiomycetes</taxon>
        <taxon>Eurotiomycetidae</taxon>
        <taxon>Eurotiales</taxon>
        <taxon>Aspergillaceae</taxon>
        <taxon>Aspergillus</taxon>
        <taxon>Aspergillus subgen. Circumdati</taxon>
    </lineage>
</organism>
<protein>
    <submittedName>
        <fullName evidence="2">Uncharacterized protein</fullName>
    </submittedName>
</protein>
<evidence type="ECO:0000313" key="2">
    <source>
        <dbReference type="EMBL" id="KAE8308304.1"/>
    </source>
</evidence>
<evidence type="ECO:0000313" key="3">
    <source>
        <dbReference type="Proteomes" id="UP000325433"/>
    </source>
</evidence>
<feature type="region of interest" description="Disordered" evidence="1">
    <location>
        <begin position="1"/>
        <end position="36"/>
    </location>
</feature>